<name>A0A3A9WBR7_9ACTN</name>
<dbReference type="RefSeq" id="WP_120700642.1">
    <property type="nucleotide sequence ID" value="NZ_RBDX01000049.1"/>
</dbReference>
<gene>
    <name evidence="3" type="ORF">D7318_31325</name>
    <name evidence="2" type="ORF">D7319_31455</name>
</gene>
<dbReference type="Proteomes" id="UP000275024">
    <property type="component" value="Unassembled WGS sequence"/>
</dbReference>
<dbReference type="PANTHER" id="PTHR46623:SF6">
    <property type="entry name" value="ALPHA_BETA-HYDROLASES SUPERFAMILY PROTEIN"/>
    <property type="match status" value="1"/>
</dbReference>
<evidence type="ECO:0000313" key="5">
    <source>
        <dbReference type="Proteomes" id="UP000275024"/>
    </source>
</evidence>
<dbReference type="Pfam" id="PF01738">
    <property type="entry name" value="DLH"/>
    <property type="match status" value="1"/>
</dbReference>
<dbReference type="Gene3D" id="3.10.450.50">
    <property type="match status" value="1"/>
</dbReference>
<dbReference type="SUPFAM" id="SSF53474">
    <property type="entry name" value="alpha/beta-Hydrolases"/>
    <property type="match status" value="1"/>
</dbReference>
<proteinExistence type="predicted"/>
<sequence>MGEQVEVRSADGGAFHMYVAIPERGSGPGLVLLQEALGVTEFMRATADRYAAEGYVVAVPDLDGRIEPEGALTDADLDRAMELYQQFDIERAVDDIAVTVAALRDRAEHVGGVGVIGYCLGGRLAVLAAARTKVDCAVGYYGVGITEHLEEMDRITVPVALHYGSEDTHCGHEVAAVQAVVDRHEHMSLWVYQRADRAFANDFRPYHDKVATDLAYTRTLSLVRGAIGPHFDLEAVWDLHLYHEFVTKDASAVLKTMVDDPYVNIAPTVMGGVGHDMLLRFYKYHFVDVHPDDTKMIPVSRTVGVNRIVQELVLCFTHDREIPYLLPEVAPTGRYMEIAMVAIVSFHGDMIYNEHIYFDQASVLVQAGLIDPEGLPVTGAEVARKVLDKDIEPNRLMPGWGASESLPLT</sequence>
<dbReference type="InterPro" id="IPR032710">
    <property type="entry name" value="NTF2-like_dom_sf"/>
</dbReference>
<evidence type="ECO:0000313" key="4">
    <source>
        <dbReference type="Proteomes" id="UP000268652"/>
    </source>
</evidence>
<evidence type="ECO:0000313" key="2">
    <source>
        <dbReference type="EMBL" id="RKN03457.1"/>
    </source>
</evidence>
<dbReference type="AlphaFoldDB" id="A0A3A9WBR7"/>
<keyword evidence="2" id="KW-0378">Hydrolase</keyword>
<dbReference type="GO" id="GO:0016787">
    <property type="term" value="F:hydrolase activity"/>
    <property type="evidence" value="ECO:0007669"/>
    <property type="project" value="UniProtKB-KW"/>
</dbReference>
<dbReference type="EMBL" id="RBDX01000049">
    <property type="protein sequence ID" value="RKN03457.1"/>
    <property type="molecule type" value="Genomic_DNA"/>
</dbReference>
<accession>A0A3A9WBR7</accession>
<dbReference type="OrthoDB" id="9182871at2"/>
<dbReference type="Gene3D" id="3.40.50.1820">
    <property type="entry name" value="alpha/beta hydrolase"/>
    <property type="match status" value="1"/>
</dbReference>
<feature type="domain" description="Dienelactone hydrolase" evidence="1">
    <location>
        <begin position="16"/>
        <end position="223"/>
    </location>
</feature>
<dbReference type="InterPro" id="IPR002925">
    <property type="entry name" value="Dienelactn_hydro"/>
</dbReference>
<comment type="caution">
    <text evidence="2">The sequence shown here is derived from an EMBL/GenBank/DDBJ whole genome shotgun (WGS) entry which is preliminary data.</text>
</comment>
<reference evidence="4 5" key="1">
    <citation type="submission" date="2018-09" db="EMBL/GenBank/DDBJ databases">
        <title>Streptomyces sp. nov. DS1-2, an endophytic actinomycete isolated from roots of Dendrobium scabrilingue.</title>
        <authorList>
            <person name="Kuncharoen N."/>
            <person name="Kudo T."/>
            <person name="Ohkuma M."/>
            <person name="Yuki M."/>
            <person name="Tanasupawat S."/>
        </authorList>
    </citation>
    <scope>NUCLEOTIDE SEQUENCE [LARGE SCALE GENOMIC DNA]</scope>
    <source>
        <strain evidence="2 5">AZ1-7</strain>
        <strain evidence="3 4">DS1-2</strain>
    </source>
</reference>
<dbReference type="EMBL" id="RBDY01000048">
    <property type="protein sequence ID" value="RKN13319.1"/>
    <property type="molecule type" value="Genomic_DNA"/>
</dbReference>
<protein>
    <submittedName>
        <fullName evidence="2">Dienelactone hydrolase family protein</fullName>
    </submittedName>
</protein>
<dbReference type="InterPro" id="IPR051049">
    <property type="entry name" value="Dienelactone_hydrolase-like"/>
</dbReference>
<keyword evidence="4" id="KW-1185">Reference proteome</keyword>
<dbReference type="SUPFAM" id="SSF54427">
    <property type="entry name" value="NTF2-like"/>
    <property type="match status" value="1"/>
</dbReference>
<evidence type="ECO:0000259" key="1">
    <source>
        <dbReference type="Pfam" id="PF01738"/>
    </source>
</evidence>
<evidence type="ECO:0000313" key="3">
    <source>
        <dbReference type="EMBL" id="RKN13319.1"/>
    </source>
</evidence>
<dbReference type="Proteomes" id="UP000268652">
    <property type="component" value="Unassembled WGS sequence"/>
</dbReference>
<organism evidence="2 5">
    <name type="scientific">Streptomyces radicis</name>
    <dbReference type="NCBI Taxonomy" id="1750517"/>
    <lineage>
        <taxon>Bacteria</taxon>
        <taxon>Bacillati</taxon>
        <taxon>Actinomycetota</taxon>
        <taxon>Actinomycetes</taxon>
        <taxon>Kitasatosporales</taxon>
        <taxon>Streptomycetaceae</taxon>
        <taxon>Streptomyces</taxon>
    </lineage>
</organism>
<dbReference type="InterPro" id="IPR029058">
    <property type="entry name" value="AB_hydrolase_fold"/>
</dbReference>
<dbReference type="PANTHER" id="PTHR46623">
    <property type="entry name" value="CARBOXYMETHYLENEBUTENOLIDASE-RELATED"/>
    <property type="match status" value="1"/>
</dbReference>